<accession>A0ABT2ENR6</accession>
<dbReference type="Proteomes" id="UP001204798">
    <property type="component" value="Unassembled WGS sequence"/>
</dbReference>
<dbReference type="EMBL" id="JANUCP010000003">
    <property type="protein sequence ID" value="MCS3919608.1"/>
    <property type="molecule type" value="Genomic_DNA"/>
</dbReference>
<proteinExistence type="predicted"/>
<gene>
    <name evidence="1" type="ORF">M2350_002021</name>
</gene>
<keyword evidence="2" id="KW-1185">Reference proteome</keyword>
<sequence>MGRSQEAERVVTTVRSAECGGAVINFPADMRLVRNLRRRRFPAKMGRRNLWTVIERCVG</sequence>
<dbReference type="RefSeq" id="WP_259096194.1">
    <property type="nucleotide sequence ID" value="NZ_CP130454.1"/>
</dbReference>
<organism evidence="1 2">
    <name type="scientific">Candidatus Fervidibacter sacchari</name>
    <dbReference type="NCBI Taxonomy" id="1448929"/>
    <lineage>
        <taxon>Bacteria</taxon>
        <taxon>Candidatus Fervidibacterota</taxon>
        <taxon>Candidatus Fervidibacter</taxon>
    </lineage>
</organism>
<name>A0ABT2ENR6_9BACT</name>
<evidence type="ECO:0000313" key="1">
    <source>
        <dbReference type="EMBL" id="MCS3919608.1"/>
    </source>
</evidence>
<comment type="caution">
    <text evidence="1">The sequence shown here is derived from an EMBL/GenBank/DDBJ whole genome shotgun (WGS) entry which is preliminary data.</text>
</comment>
<reference evidence="1 2" key="1">
    <citation type="submission" date="2022-08" db="EMBL/GenBank/DDBJ databases">
        <title>Bacterial and archaeal communities from various locations to study Microbial Dark Matter (Phase II).</title>
        <authorList>
            <person name="Stepanauskas R."/>
        </authorList>
    </citation>
    <scope>NUCLEOTIDE SEQUENCE [LARGE SCALE GENOMIC DNA]</scope>
    <source>
        <strain evidence="1 2">PD1</strain>
    </source>
</reference>
<protein>
    <submittedName>
        <fullName evidence="1">Uncharacterized protein</fullName>
    </submittedName>
</protein>
<evidence type="ECO:0000313" key="2">
    <source>
        <dbReference type="Proteomes" id="UP001204798"/>
    </source>
</evidence>